<dbReference type="WBParaSite" id="jg16420">
    <property type="protein sequence ID" value="jg16420"/>
    <property type="gene ID" value="jg16420"/>
</dbReference>
<dbReference type="GO" id="GO:0008013">
    <property type="term" value="F:beta-catenin binding"/>
    <property type="evidence" value="ECO:0007669"/>
    <property type="project" value="TreeGrafter"/>
</dbReference>
<dbReference type="Pfam" id="PF01044">
    <property type="entry name" value="Vinculin"/>
    <property type="match status" value="2"/>
</dbReference>
<name>A0A915D7P2_9BILA</name>
<dbReference type="Proteomes" id="UP000887574">
    <property type="component" value="Unplaced"/>
</dbReference>
<feature type="region of interest" description="Disordered" evidence="7">
    <location>
        <begin position="837"/>
        <end position="873"/>
    </location>
</feature>
<dbReference type="InterPro" id="IPR006077">
    <property type="entry name" value="Vinculin/catenin"/>
</dbReference>
<dbReference type="GO" id="GO:0005737">
    <property type="term" value="C:cytoplasm"/>
    <property type="evidence" value="ECO:0007669"/>
    <property type="project" value="UniProtKB-SubCell"/>
</dbReference>
<keyword evidence="6" id="KW-0965">Cell junction</keyword>
<feature type="compositionally biased region" description="Polar residues" evidence="7">
    <location>
        <begin position="864"/>
        <end position="873"/>
    </location>
</feature>
<evidence type="ECO:0000256" key="5">
    <source>
        <dbReference type="ARBA" id="ARBA00022889"/>
    </source>
</evidence>
<evidence type="ECO:0000256" key="6">
    <source>
        <dbReference type="ARBA" id="ARBA00022949"/>
    </source>
</evidence>
<dbReference type="InterPro" id="IPR001033">
    <property type="entry name" value="Alpha_catenin"/>
</dbReference>
<dbReference type="SUPFAM" id="SSF47220">
    <property type="entry name" value="alpha-catenin/vinculin-like"/>
    <property type="match status" value="4"/>
</dbReference>
<evidence type="ECO:0000256" key="7">
    <source>
        <dbReference type="SAM" id="MobiDB-lite"/>
    </source>
</evidence>
<protein>
    <submittedName>
        <fullName evidence="9">Uncharacterized protein</fullName>
    </submittedName>
</protein>
<comment type="similarity">
    <text evidence="3">Belongs to the vinculin/alpha-catenin family.</text>
</comment>
<evidence type="ECO:0000256" key="4">
    <source>
        <dbReference type="ARBA" id="ARBA00022490"/>
    </source>
</evidence>
<keyword evidence="4" id="KW-0963">Cytoplasm</keyword>
<dbReference type="GO" id="GO:0016342">
    <property type="term" value="C:catenin complex"/>
    <property type="evidence" value="ECO:0007669"/>
    <property type="project" value="TreeGrafter"/>
</dbReference>
<evidence type="ECO:0000256" key="3">
    <source>
        <dbReference type="ARBA" id="ARBA00008376"/>
    </source>
</evidence>
<evidence type="ECO:0000313" key="8">
    <source>
        <dbReference type="Proteomes" id="UP000887574"/>
    </source>
</evidence>
<feature type="region of interest" description="Disordered" evidence="7">
    <location>
        <begin position="618"/>
        <end position="640"/>
    </location>
</feature>
<dbReference type="Gene3D" id="6.10.250.2510">
    <property type="match status" value="1"/>
</dbReference>
<feature type="compositionally biased region" description="Polar residues" evidence="7">
    <location>
        <begin position="624"/>
        <end position="640"/>
    </location>
</feature>
<comment type="subcellular location">
    <subcellularLocation>
        <location evidence="1">Cell junction</location>
    </subcellularLocation>
    <subcellularLocation>
        <location evidence="2">Cytoplasm</location>
    </subcellularLocation>
</comment>
<dbReference type="GO" id="GO:0016477">
    <property type="term" value="P:cell migration"/>
    <property type="evidence" value="ECO:0007669"/>
    <property type="project" value="TreeGrafter"/>
</dbReference>
<keyword evidence="5" id="KW-0130">Cell adhesion</keyword>
<sequence length="873" mass="98304">MGSQPMVICRRRLCAHIPSCYHTKTVERLIAPLVHLVTSLHSDYCPQGESSRDGHAVLLRVKQTLEHFLGTGLEIIRNYPLAVGKALEQLNGALNNVRVTGSELLVLGEEFVKSPSNPNLRSKSVDSARNVLMAVAKLLIMADMVDVHLLLDQAEKVRNILDGTGKADSTKELLETFSNCDAKNYNSSHDSFLQSFYTPPEQEAAKINREYAYNEMQKALDCFKDVIQGQAPSDDVAISRHGRINDLVQNLEEFQQRVHMDPSAYRPHKHRPQLEELLERIASGSAVIADLYNTRPERHGQIIAGVNNLRQALQDLLKEYEQNVGRTEPNEDLDLSLVHLLGRVKDLRRFLRRAIVDHVSDAFVDTRTPLVILIDSASRGDRPMTEEAAQLFQSHSEKIVDVARLVCDMSNDTDGVRVLRYAALLCEKVAPQVVNAAFLLCEKPNSTVVQENMKVFENVWLDRLKVLTMAMDNLISVEDFLSVSEVHISEDVKVGIQAIMEKDAEAFDRTAGAIRGRSIRVCDVVANEVEQLPTSHYSENVKNAIRRLRDDALPQFVNRAEKIGTNMSDDQSNGENSPKEDIEEMIEACNIVYEAVGNVRSAFLMNMNPEDMDSDNEYEEDGITTVNDSRSQVSDNDTDNQQRVMRHLPEESKREIQKQIDVFKITQRKFEYEVGKWDDTGNDIIALAKHMCHIMANMTDFTKGRGPLRTTMDVIKAAQEISDDGAKLNALARQIGNESVESDTKKDLFAYLERITLFCHQLNVTSKVKADVQVVGDELRVSGLEAATSLIQNAKNLLNAVILTVKSAFIASTKYRRKESTKPRIVEWRMALPQKQPLVKSPQKSSNTQGIIRRVSERRPQPPMQTLAQFQVR</sequence>
<proteinExistence type="inferred from homology"/>
<dbReference type="Gene3D" id="1.20.120.810">
    <property type="entry name" value="Vinculin, Vh2 four-helix bundle"/>
    <property type="match status" value="1"/>
</dbReference>
<dbReference type="PANTHER" id="PTHR18914">
    <property type="entry name" value="ALPHA CATENIN"/>
    <property type="match status" value="1"/>
</dbReference>
<dbReference type="PANTHER" id="PTHR18914:SF9">
    <property type="entry name" value="CATENIN ALPHA"/>
    <property type="match status" value="1"/>
</dbReference>
<evidence type="ECO:0000313" key="9">
    <source>
        <dbReference type="WBParaSite" id="jg16420"/>
    </source>
</evidence>
<dbReference type="GO" id="GO:0098609">
    <property type="term" value="P:cell-cell adhesion"/>
    <property type="evidence" value="ECO:0007669"/>
    <property type="project" value="TreeGrafter"/>
</dbReference>
<dbReference type="PRINTS" id="PR00805">
    <property type="entry name" value="ALPHACATENIN"/>
</dbReference>
<accession>A0A915D7P2</accession>
<dbReference type="AlphaFoldDB" id="A0A915D7P2"/>
<reference evidence="9" key="1">
    <citation type="submission" date="2022-11" db="UniProtKB">
        <authorList>
            <consortium name="WormBaseParasite"/>
        </authorList>
    </citation>
    <scope>IDENTIFICATION</scope>
</reference>
<dbReference type="Gene3D" id="1.20.120.230">
    <property type="entry name" value="Alpha-catenin/vinculin-like"/>
    <property type="match status" value="3"/>
</dbReference>
<evidence type="ECO:0000256" key="1">
    <source>
        <dbReference type="ARBA" id="ARBA00004282"/>
    </source>
</evidence>
<evidence type="ECO:0000256" key="2">
    <source>
        <dbReference type="ARBA" id="ARBA00004496"/>
    </source>
</evidence>
<organism evidence="8 9">
    <name type="scientific">Ditylenchus dipsaci</name>
    <dbReference type="NCBI Taxonomy" id="166011"/>
    <lineage>
        <taxon>Eukaryota</taxon>
        <taxon>Metazoa</taxon>
        <taxon>Ecdysozoa</taxon>
        <taxon>Nematoda</taxon>
        <taxon>Chromadorea</taxon>
        <taxon>Rhabditida</taxon>
        <taxon>Tylenchina</taxon>
        <taxon>Tylenchomorpha</taxon>
        <taxon>Sphaerularioidea</taxon>
        <taxon>Anguinidae</taxon>
        <taxon>Anguininae</taxon>
        <taxon>Ditylenchus</taxon>
    </lineage>
</organism>
<keyword evidence="8" id="KW-1185">Reference proteome</keyword>
<dbReference type="GO" id="GO:0051015">
    <property type="term" value="F:actin filament binding"/>
    <property type="evidence" value="ECO:0007669"/>
    <property type="project" value="InterPro"/>
</dbReference>
<dbReference type="InterPro" id="IPR036723">
    <property type="entry name" value="Alpha-catenin/vinculin-like_sf"/>
</dbReference>
<dbReference type="GO" id="GO:0045296">
    <property type="term" value="F:cadherin binding"/>
    <property type="evidence" value="ECO:0007669"/>
    <property type="project" value="InterPro"/>
</dbReference>
<dbReference type="GO" id="GO:0005912">
    <property type="term" value="C:adherens junction"/>
    <property type="evidence" value="ECO:0007669"/>
    <property type="project" value="TreeGrafter"/>
</dbReference>